<dbReference type="GO" id="GO:0006567">
    <property type="term" value="P:L-threonine catabolic process"/>
    <property type="evidence" value="ECO:0007669"/>
    <property type="project" value="UniProtKB-UniRule"/>
</dbReference>
<dbReference type="PIRSF" id="PIRSF038940">
    <property type="entry name" value="Low_specificity_LTA"/>
    <property type="match status" value="1"/>
</dbReference>
<dbReference type="GO" id="GO:0008732">
    <property type="term" value="F:L-allo-threonine aldolase activity"/>
    <property type="evidence" value="ECO:0007669"/>
    <property type="project" value="RHEA"/>
</dbReference>
<evidence type="ECO:0000313" key="10">
    <source>
        <dbReference type="EMBL" id="SFL92283.1"/>
    </source>
</evidence>
<keyword evidence="5 8" id="KW-0456">Lyase</keyword>
<dbReference type="Gene3D" id="3.90.1150.10">
    <property type="entry name" value="Aspartate Aminotransferase, domain 1"/>
    <property type="match status" value="1"/>
</dbReference>
<comment type="cofactor">
    <cofactor evidence="1 8">
        <name>pyridoxal 5'-phosphate</name>
        <dbReference type="ChEBI" id="CHEBI:597326"/>
    </cofactor>
</comment>
<keyword evidence="4 8" id="KW-0663">Pyridoxal phosphate</keyword>
<comment type="catalytic activity">
    <reaction evidence="7 8">
        <text>L-allo-threonine = acetaldehyde + glycine</text>
        <dbReference type="Rhea" id="RHEA:26209"/>
        <dbReference type="ChEBI" id="CHEBI:15343"/>
        <dbReference type="ChEBI" id="CHEBI:57305"/>
        <dbReference type="ChEBI" id="CHEBI:58585"/>
        <dbReference type="EC" id="4.1.2.48"/>
    </reaction>
</comment>
<evidence type="ECO:0000259" key="9">
    <source>
        <dbReference type="Pfam" id="PF01212"/>
    </source>
</evidence>
<comment type="similarity">
    <text evidence="2 8">Belongs to the threonine aldolase family.</text>
</comment>
<dbReference type="Gene3D" id="3.40.640.10">
    <property type="entry name" value="Type I PLP-dependent aspartate aminotransferase-like (Major domain)"/>
    <property type="match status" value="1"/>
</dbReference>
<evidence type="ECO:0000256" key="1">
    <source>
        <dbReference type="ARBA" id="ARBA00001933"/>
    </source>
</evidence>
<dbReference type="Proteomes" id="UP000199048">
    <property type="component" value="Unassembled WGS sequence"/>
</dbReference>
<sequence>MQRARTRLYAAGMTTDDSQQFASDNYSGICPEAWAAMEAANRGHAPAYGEDAWTARAADAFRRLFETRCEVFFAFNGTAANALALASLCQSYHSVICADSAHVETDECGAPEFFSNGSKLLTVRTEGGKLSPDAIRGLATNRSDIHFPRPRVVTITQPTETGQVYTLAELRALSATCRELGLALHMDGSRFANACASLGCSPADMTWRAGVDVLCFGGTKNGMHAGEAVVFFDPKLAEDFGFRCKQAGQLASKMRFLAAPWVGMIESGAWLRNGAHGNACARRFADAVAGLPGIRALFPVEANAVFLAMPAATMERLRSRGWRFYTFIGGGARFMFAWDAEPQRVDALVADLRALAAEAA</sequence>
<dbReference type="PANTHER" id="PTHR48097:SF5">
    <property type="entry name" value="LOW SPECIFICITY L-THREONINE ALDOLASE"/>
    <property type="match status" value="1"/>
</dbReference>
<accession>A0A1I4LN97</accession>
<comment type="function">
    <text evidence="8">Catalyzes the cleavage of L-allo-threonine and L-threonine to glycine and acetaldehyde.</text>
</comment>
<dbReference type="InterPro" id="IPR001597">
    <property type="entry name" value="ArAA_b-elim_lyase/Thr_aldolase"/>
</dbReference>
<dbReference type="PANTHER" id="PTHR48097">
    <property type="entry name" value="L-THREONINE ALDOLASE-RELATED"/>
    <property type="match status" value="1"/>
</dbReference>
<dbReference type="CDD" id="cd06502">
    <property type="entry name" value="TA_like"/>
    <property type="match status" value="1"/>
</dbReference>
<dbReference type="InterPro" id="IPR015424">
    <property type="entry name" value="PyrdxlP-dep_Trfase"/>
</dbReference>
<evidence type="ECO:0000313" key="11">
    <source>
        <dbReference type="Proteomes" id="UP000199048"/>
    </source>
</evidence>
<evidence type="ECO:0000256" key="6">
    <source>
        <dbReference type="ARBA" id="ARBA00050410"/>
    </source>
</evidence>
<dbReference type="InterPro" id="IPR015422">
    <property type="entry name" value="PyrdxlP-dep_Trfase_small"/>
</dbReference>
<evidence type="ECO:0000256" key="5">
    <source>
        <dbReference type="ARBA" id="ARBA00023239"/>
    </source>
</evidence>
<evidence type="ECO:0000256" key="7">
    <source>
        <dbReference type="ARBA" id="ARBA00050939"/>
    </source>
</evidence>
<evidence type="ECO:0000256" key="4">
    <source>
        <dbReference type="ARBA" id="ARBA00022898"/>
    </source>
</evidence>
<dbReference type="AlphaFoldDB" id="A0A1I4LN97"/>
<comment type="catalytic activity">
    <reaction evidence="6 8">
        <text>L-threonine = acetaldehyde + glycine</text>
        <dbReference type="Rhea" id="RHEA:19625"/>
        <dbReference type="ChEBI" id="CHEBI:15343"/>
        <dbReference type="ChEBI" id="CHEBI:57305"/>
        <dbReference type="ChEBI" id="CHEBI:57926"/>
        <dbReference type="EC" id="4.1.2.48"/>
    </reaction>
</comment>
<evidence type="ECO:0000256" key="3">
    <source>
        <dbReference type="ARBA" id="ARBA00011881"/>
    </source>
</evidence>
<organism evidence="10 11">
    <name type="scientific">Methylobacterium pseudosasicola</name>
    <dbReference type="NCBI Taxonomy" id="582667"/>
    <lineage>
        <taxon>Bacteria</taxon>
        <taxon>Pseudomonadati</taxon>
        <taxon>Pseudomonadota</taxon>
        <taxon>Alphaproteobacteria</taxon>
        <taxon>Hyphomicrobiales</taxon>
        <taxon>Methylobacteriaceae</taxon>
        <taxon>Methylobacterium</taxon>
    </lineage>
</organism>
<dbReference type="SUPFAM" id="SSF53383">
    <property type="entry name" value="PLP-dependent transferases"/>
    <property type="match status" value="1"/>
</dbReference>
<dbReference type="EC" id="4.1.2.48" evidence="8"/>
<reference evidence="11" key="1">
    <citation type="submission" date="2016-10" db="EMBL/GenBank/DDBJ databases">
        <authorList>
            <person name="Varghese N."/>
            <person name="Submissions S."/>
        </authorList>
    </citation>
    <scope>NUCLEOTIDE SEQUENCE [LARGE SCALE GENOMIC DNA]</scope>
    <source>
        <strain evidence="11">BL36</strain>
    </source>
</reference>
<protein>
    <recommendedName>
        <fullName evidence="8">L-threonine aldolase</fullName>
        <ecNumber evidence="8">4.1.2.48</ecNumber>
    </recommendedName>
</protein>
<gene>
    <name evidence="10" type="ORF">SAMN05192568_101414</name>
</gene>
<dbReference type="FunFam" id="3.40.640.10:FF:000087">
    <property type="entry name" value="L-threonine aldolase"/>
    <property type="match status" value="1"/>
</dbReference>
<dbReference type="EMBL" id="FOTK01000014">
    <property type="protein sequence ID" value="SFL92283.1"/>
    <property type="molecule type" value="Genomic_DNA"/>
</dbReference>
<dbReference type="InterPro" id="IPR026273">
    <property type="entry name" value="Low_specificity_L-TA_bact"/>
</dbReference>
<evidence type="ECO:0000256" key="2">
    <source>
        <dbReference type="ARBA" id="ARBA00006966"/>
    </source>
</evidence>
<keyword evidence="11" id="KW-1185">Reference proteome</keyword>
<dbReference type="Pfam" id="PF01212">
    <property type="entry name" value="Beta_elim_lyase"/>
    <property type="match status" value="1"/>
</dbReference>
<evidence type="ECO:0000256" key="8">
    <source>
        <dbReference type="PIRNR" id="PIRNR038940"/>
    </source>
</evidence>
<comment type="subunit">
    <text evidence="3">Homotetramer.</text>
</comment>
<dbReference type="InterPro" id="IPR015421">
    <property type="entry name" value="PyrdxlP-dep_Trfase_major"/>
</dbReference>
<proteinExistence type="inferred from homology"/>
<feature type="domain" description="Aromatic amino acid beta-eliminating lyase/threonine aldolase" evidence="9">
    <location>
        <begin position="20"/>
        <end position="308"/>
    </location>
</feature>
<name>A0A1I4LN97_9HYPH</name>
<dbReference type="STRING" id="582667.SAMN05192568_101414"/>